<proteinExistence type="predicted"/>
<organism evidence="2">
    <name type="scientific">Amphimedon queenslandica</name>
    <name type="common">Sponge</name>
    <dbReference type="NCBI Taxonomy" id="400682"/>
    <lineage>
        <taxon>Eukaryota</taxon>
        <taxon>Metazoa</taxon>
        <taxon>Porifera</taxon>
        <taxon>Demospongiae</taxon>
        <taxon>Heteroscleromorpha</taxon>
        <taxon>Haplosclerida</taxon>
        <taxon>Niphatidae</taxon>
        <taxon>Amphimedon</taxon>
    </lineage>
</organism>
<evidence type="ECO:0000256" key="1">
    <source>
        <dbReference type="SAM" id="MobiDB-lite"/>
    </source>
</evidence>
<name>A0A1X7TM67_AMPQE</name>
<dbReference type="EnsemblMetazoa" id="Aqu2.1.16034_001">
    <property type="protein sequence ID" value="Aqu2.1.16034_001"/>
    <property type="gene ID" value="Aqu2.1.16034"/>
</dbReference>
<sequence length="137" mass="15891">RIDIIHNDQLDKEKEFNAEDCYDVDVSTEAVEDKLLEVEGDEELNENLELQEDIAVGDKTTDPLSESNEGDTVEDEESSPFIEINGDTEEDEESSPLINDKDFFLMVQLQKMPLIMRLIKNYMEWLRTCLKKHVTYS</sequence>
<reference evidence="2" key="1">
    <citation type="submission" date="2017-05" db="UniProtKB">
        <authorList>
            <consortium name="EnsemblMetazoa"/>
        </authorList>
    </citation>
    <scope>IDENTIFICATION</scope>
</reference>
<feature type="region of interest" description="Disordered" evidence="1">
    <location>
        <begin position="51"/>
        <end position="97"/>
    </location>
</feature>
<evidence type="ECO:0000313" key="2">
    <source>
        <dbReference type="EnsemblMetazoa" id="Aqu2.1.16034_001"/>
    </source>
</evidence>
<dbReference type="AlphaFoldDB" id="A0A1X7TM67"/>
<feature type="compositionally biased region" description="Acidic residues" evidence="1">
    <location>
        <begin position="68"/>
        <end position="78"/>
    </location>
</feature>
<accession>A0A1X7TM67</accession>
<protein>
    <submittedName>
        <fullName evidence="2">Uncharacterized protein</fullName>
    </submittedName>
</protein>
<dbReference type="InParanoid" id="A0A1X7TM67"/>